<dbReference type="EMBL" id="QRIM01000006">
    <property type="protein sequence ID" value="RHG60883.1"/>
    <property type="molecule type" value="Genomic_DNA"/>
</dbReference>
<comment type="caution">
    <text evidence="1">The sequence shown here is derived from an EMBL/GenBank/DDBJ whole genome shotgun (WGS) entry which is preliminary data.</text>
</comment>
<proteinExistence type="predicted"/>
<dbReference type="AlphaFoldDB" id="A0A414UCY9"/>
<reference evidence="1 2" key="1">
    <citation type="submission" date="2018-08" db="EMBL/GenBank/DDBJ databases">
        <title>A genome reference for cultivated species of the human gut microbiota.</title>
        <authorList>
            <person name="Zou Y."/>
            <person name="Xue W."/>
            <person name="Luo G."/>
        </authorList>
    </citation>
    <scope>NUCLEOTIDE SEQUENCE [LARGE SCALE GENOMIC DNA]</scope>
    <source>
        <strain evidence="1 2">AM22-12LB</strain>
    </source>
</reference>
<name>A0A414UCY9_9FIRM</name>
<sequence length="120" mass="13533">MALFAAVAVMIQTVCTNNIQRHCPLEALIQLIVPSFQQPSVGKTFGGNTSDYRACKVSHGLNLPFDDTTEIDGFDNRVKSQYQSVVHQTDTLVDNFLHTKFDERMRWLIQVILTLLAAHQ</sequence>
<organism evidence="1 2">
    <name type="scientific">Coprococcus comes</name>
    <dbReference type="NCBI Taxonomy" id="410072"/>
    <lineage>
        <taxon>Bacteria</taxon>
        <taxon>Bacillati</taxon>
        <taxon>Bacillota</taxon>
        <taxon>Clostridia</taxon>
        <taxon>Lachnospirales</taxon>
        <taxon>Lachnospiraceae</taxon>
        <taxon>Coprococcus</taxon>
    </lineage>
</organism>
<evidence type="ECO:0000313" key="1">
    <source>
        <dbReference type="EMBL" id="RHG60883.1"/>
    </source>
</evidence>
<dbReference type="Proteomes" id="UP000286595">
    <property type="component" value="Unassembled WGS sequence"/>
</dbReference>
<protein>
    <submittedName>
        <fullName evidence="1">Uncharacterized protein</fullName>
    </submittedName>
</protein>
<evidence type="ECO:0000313" key="2">
    <source>
        <dbReference type="Proteomes" id="UP000286595"/>
    </source>
</evidence>
<accession>A0A414UCY9</accession>
<gene>
    <name evidence="1" type="ORF">DW252_06890</name>
</gene>